<reference evidence="2 3" key="1">
    <citation type="submission" date="2024-01" db="EMBL/GenBank/DDBJ databases">
        <title>Mariniflexile litorale sp. nov., isolated from the shallow sediments of the Sea of Japan.</title>
        <authorList>
            <person name="Romanenko L."/>
            <person name="Bystritskaya E."/>
            <person name="Isaeva M."/>
        </authorList>
    </citation>
    <scope>NUCLEOTIDE SEQUENCE [LARGE SCALE GENOMIC DNA]</scope>
    <source>
        <strain evidence="2 3">KCTC 32427</strain>
    </source>
</reference>
<organism evidence="2 3">
    <name type="scientific">Mariniflexile soesokkakense</name>
    <dbReference type="NCBI Taxonomy" id="1343160"/>
    <lineage>
        <taxon>Bacteria</taxon>
        <taxon>Pseudomonadati</taxon>
        <taxon>Bacteroidota</taxon>
        <taxon>Flavobacteriia</taxon>
        <taxon>Flavobacteriales</taxon>
        <taxon>Flavobacteriaceae</taxon>
        <taxon>Mariniflexile</taxon>
    </lineage>
</organism>
<evidence type="ECO:0000256" key="1">
    <source>
        <dbReference type="SAM" id="Phobius"/>
    </source>
</evidence>
<name>A0ABV0A714_9FLAO</name>
<gene>
    <name evidence="2" type="ORF">VP395_03880</name>
</gene>
<keyword evidence="1" id="KW-0472">Membrane</keyword>
<evidence type="ECO:0000313" key="2">
    <source>
        <dbReference type="EMBL" id="MEN3322853.1"/>
    </source>
</evidence>
<sequence length="136" mass="15220">MNSTTNMAKSIDMLYEKAKKYTETSAELFALNTVDKTADVLSSLTSIVLIVIVVTMFTLFVNVGLSLFIGNLLDEYYLGFFIVSGFYLVLALVLYKFKDKIIKMPVANLIIAKLLKSKNSDFNIPNILKEADDEEA</sequence>
<proteinExistence type="predicted"/>
<protein>
    <recommendedName>
        <fullName evidence="4">Superfamily III holin-X</fullName>
    </recommendedName>
</protein>
<feature type="transmembrane region" description="Helical" evidence="1">
    <location>
        <begin position="47"/>
        <end position="70"/>
    </location>
</feature>
<comment type="caution">
    <text evidence="2">The sequence shown here is derived from an EMBL/GenBank/DDBJ whole genome shotgun (WGS) entry which is preliminary data.</text>
</comment>
<evidence type="ECO:0008006" key="4">
    <source>
        <dbReference type="Google" id="ProtNLM"/>
    </source>
</evidence>
<dbReference type="Proteomes" id="UP001416393">
    <property type="component" value="Unassembled WGS sequence"/>
</dbReference>
<accession>A0ABV0A714</accession>
<evidence type="ECO:0000313" key="3">
    <source>
        <dbReference type="Proteomes" id="UP001416393"/>
    </source>
</evidence>
<keyword evidence="1" id="KW-1133">Transmembrane helix</keyword>
<feature type="transmembrane region" description="Helical" evidence="1">
    <location>
        <begin position="76"/>
        <end position="95"/>
    </location>
</feature>
<dbReference type="EMBL" id="JAZHYP010000001">
    <property type="protein sequence ID" value="MEN3322853.1"/>
    <property type="molecule type" value="Genomic_DNA"/>
</dbReference>
<keyword evidence="3" id="KW-1185">Reference proteome</keyword>
<dbReference type="RefSeq" id="WP_346240394.1">
    <property type="nucleotide sequence ID" value="NZ_JAZHYP010000001.1"/>
</dbReference>
<keyword evidence="1" id="KW-0812">Transmembrane</keyword>